<comment type="caution">
    <text evidence="2">The sequence shown here is derived from an EMBL/GenBank/DDBJ whole genome shotgun (WGS) entry which is preliminary data.</text>
</comment>
<reference evidence="2" key="2">
    <citation type="submission" date="2021-04" db="EMBL/GenBank/DDBJ databases">
        <authorList>
            <person name="Gilroy R."/>
        </authorList>
    </citation>
    <scope>NUCLEOTIDE SEQUENCE</scope>
    <source>
        <strain evidence="2">CHK118-2852</strain>
    </source>
</reference>
<reference evidence="2" key="1">
    <citation type="journal article" date="2021" name="PeerJ">
        <title>Extensive microbial diversity within the chicken gut microbiome revealed by metagenomics and culture.</title>
        <authorList>
            <person name="Gilroy R."/>
            <person name="Ravi A."/>
            <person name="Getino M."/>
            <person name="Pursley I."/>
            <person name="Horton D.L."/>
            <person name="Alikhan N.F."/>
            <person name="Baker D."/>
            <person name="Gharbi K."/>
            <person name="Hall N."/>
            <person name="Watson M."/>
            <person name="Adriaenssens E.M."/>
            <person name="Foster-Nyarko E."/>
            <person name="Jarju S."/>
            <person name="Secka A."/>
            <person name="Antonio M."/>
            <person name="Oren A."/>
            <person name="Chaudhuri R.R."/>
            <person name="La Ragione R."/>
            <person name="Hildebrand F."/>
            <person name="Pallen M.J."/>
        </authorList>
    </citation>
    <scope>NUCLEOTIDE SEQUENCE</scope>
    <source>
        <strain evidence="2">CHK118-2852</strain>
    </source>
</reference>
<proteinExistence type="predicted"/>
<name>A0A9D2GXQ3_9BACE</name>
<dbReference type="AlphaFoldDB" id="A0A9D2GXQ3"/>
<dbReference type="EMBL" id="DXAV01000032">
    <property type="protein sequence ID" value="HIZ91179.1"/>
    <property type="molecule type" value="Genomic_DNA"/>
</dbReference>
<dbReference type="Proteomes" id="UP000824108">
    <property type="component" value="Unassembled WGS sequence"/>
</dbReference>
<feature type="coiled-coil region" evidence="1">
    <location>
        <begin position="12"/>
        <end position="39"/>
    </location>
</feature>
<gene>
    <name evidence="2" type="ORF">H9807_03545</name>
</gene>
<keyword evidence="1" id="KW-0175">Coiled coil</keyword>
<protein>
    <submittedName>
        <fullName evidence="2">Uncharacterized protein</fullName>
    </submittedName>
</protein>
<evidence type="ECO:0000313" key="3">
    <source>
        <dbReference type="Proteomes" id="UP000824108"/>
    </source>
</evidence>
<accession>A0A9D2GXQ3</accession>
<sequence length="175" mass="19684">MQKLLDDIRGGMDTLKECIGRMEQRLDELQGKFVELNNLLQAGPRVQTPEIVVEIAEEEKCVTPIVQEAEKKEEAKVENHPATIHVSEEISPSLILGERIKPATDLRHAVSLNDSFRFTRELFGGDAARMNRVFAELSSVGSFEAAMALFQREVQVDEDNEAAAAFVELLHKYFN</sequence>
<evidence type="ECO:0000313" key="2">
    <source>
        <dbReference type="EMBL" id="HIZ91179.1"/>
    </source>
</evidence>
<evidence type="ECO:0000256" key="1">
    <source>
        <dbReference type="SAM" id="Coils"/>
    </source>
</evidence>
<organism evidence="2 3">
    <name type="scientific">Candidatus Bacteroides merdavium</name>
    <dbReference type="NCBI Taxonomy" id="2838472"/>
    <lineage>
        <taxon>Bacteria</taxon>
        <taxon>Pseudomonadati</taxon>
        <taxon>Bacteroidota</taxon>
        <taxon>Bacteroidia</taxon>
        <taxon>Bacteroidales</taxon>
        <taxon>Bacteroidaceae</taxon>
        <taxon>Bacteroides</taxon>
    </lineage>
</organism>